<dbReference type="InterPro" id="IPR036663">
    <property type="entry name" value="Fumarylacetoacetase_C_sf"/>
</dbReference>
<dbReference type="InterPro" id="IPR051121">
    <property type="entry name" value="FAH"/>
</dbReference>
<dbReference type="InterPro" id="IPR011234">
    <property type="entry name" value="Fumarylacetoacetase-like_C"/>
</dbReference>
<dbReference type="GO" id="GO:0046872">
    <property type="term" value="F:metal ion binding"/>
    <property type="evidence" value="ECO:0007669"/>
    <property type="project" value="UniProtKB-KW"/>
</dbReference>
<dbReference type="PANTHER" id="PTHR42796:SF4">
    <property type="entry name" value="FUMARYLACETOACETATE HYDROLASE DOMAIN-CONTAINING PROTEIN 2A"/>
    <property type="match status" value="1"/>
</dbReference>
<reference evidence="4" key="1">
    <citation type="submission" date="2022-10" db="EMBL/GenBank/DDBJ databases">
        <title>The complete genomes of actinobacterial strains from the NBC collection.</title>
        <authorList>
            <person name="Joergensen T.S."/>
            <person name="Alvarez Arevalo M."/>
            <person name="Sterndorff E.B."/>
            <person name="Faurdal D."/>
            <person name="Vuksanovic O."/>
            <person name="Mourched A.-S."/>
            <person name="Charusanti P."/>
            <person name="Shaw S."/>
            <person name="Blin K."/>
            <person name="Weber T."/>
        </authorList>
    </citation>
    <scope>NUCLEOTIDE SEQUENCE</scope>
    <source>
        <strain evidence="4">NBC_00119</strain>
    </source>
</reference>
<comment type="similarity">
    <text evidence="1">Belongs to the FAH family.</text>
</comment>
<dbReference type="PANTHER" id="PTHR42796">
    <property type="entry name" value="FUMARYLACETOACETATE HYDROLASE DOMAIN-CONTAINING PROTEIN 2A-RELATED"/>
    <property type="match status" value="1"/>
</dbReference>
<proteinExistence type="inferred from homology"/>
<evidence type="ECO:0000313" key="4">
    <source>
        <dbReference type="EMBL" id="WTS11943.1"/>
    </source>
</evidence>
<dbReference type="GO" id="GO:0044281">
    <property type="term" value="P:small molecule metabolic process"/>
    <property type="evidence" value="ECO:0007669"/>
    <property type="project" value="UniProtKB-ARBA"/>
</dbReference>
<keyword evidence="4" id="KW-0378">Hydrolase</keyword>
<feature type="domain" description="Fumarylacetoacetase-like C-terminal" evidence="3">
    <location>
        <begin position="85"/>
        <end position="315"/>
    </location>
</feature>
<evidence type="ECO:0000256" key="1">
    <source>
        <dbReference type="ARBA" id="ARBA00010211"/>
    </source>
</evidence>
<name>A0AAU1U656_9ACTN</name>
<keyword evidence="2" id="KW-0479">Metal-binding</keyword>
<sequence length="318" mass="34280">MSTTPFSLGTFAEATGSPFPGIVVDGKVYDTRTVLLEAATTRDLLADWEAALEALQSLADAPEAGLGRPVGDLRVLAPVQPPGQIIAAGANYREHVIQITVAHRLGKADATPEELREQAAREVDERRANGDPYVWVGAPSAINGPYDDVVLPSLGENHDWELELGVIIGREAREVSPAEALDHVAGYTICNDMTTRSLVPRPEIPMMGTDWMRSKNQPGFYPTGPYVVPARFVSDPQDLDITLKLNGKVMQKGNTGDMIFDIASLISYASHRLVLQPGDMLITGSPEGNGSHYGRFLRAGDVMESEITGLGTQRTVCS</sequence>
<dbReference type="AlphaFoldDB" id="A0AAU1U656"/>
<dbReference type="Pfam" id="PF01557">
    <property type="entry name" value="FAA_hydrolase"/>
    <property type="match status" value="1"/>
</dbReference>
<dbReference type="Gene3D" id="3.90.850.10">
    <property type="entry name" value="Fumarylacetoacetase-like, C-terminal domain"/>
    <property type="match status" value="1"/>
</dbReference>
<evidence type="ECO:0000256" key="2">
    <source>
        <dbReference type="ARBA" id="ARBA00022723"/>
    </source>
</evidence>
<evidence type="ECO:0000259" key="3">
    <source>
        <dbReference type="Pfam" id="PF01557"/>
    </source>
</evidence>
<accession>A0AAU1U656</accession>
<dbReference type="GO" id="GO:0016787">
    <property type="term" value="F:hydrolase activity"/>
    <property type="evidence" value="ECO:0007669"/>
    <property type="project" value="UniProtKB-KW"/>
</dbReference>
<dbReference type="SUPFAM" id="SSF56529">
    <property type="entry name" value="FAH"/>
    <property type="match status" value="1"/>
</dbReference>
<dbReference type="EMBL" id="CP108195">
    <property type="protein sequence ID" value="WTS11943.1"/>
    <property type="molecule type" value="Genomic_DNA"/>
</dbReference>
<gene>
    <name evidence="4" type="ORF">OHU69_13420</name>
</gene>
<protein>
    <submittedName>
        <fullName evidence="4">Fumarylacetoacetate hydrolase family protein</fullName>
    </submittedName>
</protein>
<organism evidence="4">
    <name type="scientific">Streptomyces sp. NBC_00119</name>
    <dbReference type="NCBI Taxonomy" id="2975659"/>
    <lineage>
        <taxon>Bacteria</taxon>
        <taxon>Bacillati</taxon>
        <taxon>Actinomycetota</taxon>
        <taxon>Actinomycetes</taxon>
        <taxon>Kitasatosporales</taxon>
        <taxon>Streptomycetaceae</taxon>
        <taxon>Streptomyces</taxon>
    </lineage>
</organism>